<dbReference type="AlphaFoldDB" id="A0A0M9VLJ1"/>
<dbReference type="Proteomes" id="UP000037737">
    <property type="component" value="Unassembled WGS sequence"/>
</dbReference>
<organism evidence="2 3">
    <name type="scientific">Microbacterium aurantiacum</name>
    <dbReference type="NCBI Taxonomy" id="162393"/>
    <lineage>
        <taxon>Bacteria</taxon>
        <taxon>Bacillati</taxon>
        <taxon>Actinomycetota</taxon>
        <taxon>Actinomycetes</taxon>
        <taxon>Micrococcales</taxon>
        <taxon>Microbacteriaceae</taxon>
        <taxon>Microbacterium</taxon>
    </lineage>
</organism>
<accession>A0A0M9VLJ1</accession>
<dbReference type="GO" id="GO:0006310">
    <property type="term" value="P:DNA recombination"/>
    <property type="evidence" value="ECO:0007669"/>
    <property type="project" value="UniProtKB-KW"/>
</dbReference>
<comment type="caution">
    <text evidence="2">The sequence shown here is derived from an EMBL/GenBank/DDBJ whole genome shotgun (WGS) entry which is preliminary data.</text>
</comment>
<dbReference type="EMBL" id="LAVO01000005">
    <property type="protein sequence ID" value="KOS11225.1"/>
    <property type="molecule type" value="Genomic_DNA"/>
</dbReference>
<keyword evidence="1" id="KW-0233">DNA recombination</keyword>
<proteinExistence type="predicted"/>
<dbReference type="InterPro" id="IPR013762">
    <property type="entry name" value="Integrase-like_cat_sf"/>
</dbReference>
<evidence type="ECO:0008006" key="4">
    <source>
        <dbReference type="Google" id="ProtNLM"/>
    </source>
</evidence>
<dbReference type="InterPro" id="IPR011010">
    <property type="entry name" value="DNA_brk_join_enz"/>
</dbReference>
<dbReference type="GO" id="GO:0003677">
    <property type="term" value="F:DNA binding"/>
    <property type="evidence" value="ECO:0007669"/>
    <property type="project" value="InterPro"/>
</dbReference>
<dbReference type="SUPFAM" id="SSF56349">
    <property type="entry name" value="DNA breaking-rejoining enzymes"/>
    <property type="match status" value="1"/>
</dbReference>
<dbReference type="GO" id="GO:0015074">
    <property type="term" value="P:DNA integration"/>
    <property type="evidence" value="ECO:0007669"/>
    <property type="project" value="InterPro"/>
</dbReference>
<evidence type="ECO:0000256" key="1">
    <source>
        <dbReference type="ARBA" id="ARBA00023172"/>
    </source>
</evidence>
<dbReference type="KEGG" id="mcw:A8L33_08875"/>
<evidence type="ECO:0000313" key="2">
    <source>
        <dbReference type="EMBL" id="KOS11225.1"/>
    </source>
</evidence>
<dbReference type="Gene3D" id="1.10.443.10">
    <property type="entry name" value="Intergrase catalytic core"/>
    <property type="match status" value="1"/>
</dbReference>
<keyword evidence="3" id="KW-1185">Reference proteome</keyword>
<name>A0A0M9VLJ1_9MICO</name>
<protein>
    <recommendedName>
        <fullName evidence="4">Tyr recombinase domain-containing protein</fullName>
    </recommendedName>
</protein>
<sequence length="121" mass="13290">MLTDLKPMRCSRGRVIAEAGRVAQWKNRAKRSLNRNAFRGQSAEQSSPRAHAIPDMKTLNRLARACGKVHQSYSDFVMLAALLAARSSEVSGLRVGDVDFGKNLVVIRRQVFPGKGGLGRV</sequence>
<gene>
    <name evidence="2" type="ORF">XI38_04970</name>
</gene>
<reference evidence="2" key="1">
    <citation type="submission" date="2015-04" db="EMBL/GenBank/DDBJ databases">
        <title>Complete genome sequence of Microbacterium chocolatum SIT 101, a bacterium enantioselectively hydrolyzing mesomeric diesters.</title>
        <authorList>
            <person name="Li X."/>
            <person name="Xu Y."/>
        </authorList>
    </citation>
    <scope>NUCLEOTIDE SEQUENCE [LARGE SCALE GENOMIC DNA]</scope>
    <source>
        <strain evidence="2">SIT 101</strain>
    </source>
</reference>
<dbReference type="PATRIC" id="fig|84292.3.peg.1026"/>
<evidence type="ECO:0000313" key="3">
    <source>
        <dbReference type="Proteomes" id="UP000037737"/>
    </source>
</evidence>